<evidence type="ECO:0000313" key="1">
    <source>
        <dbReference type="EMBL" id="MDV7013693.1"/>
    </source>
</evidence>
<gene>
    <name evidence="1" type="ORF">R4F53_15500</name>
</gene>
<protein>
    <submittedName>
        <fullName evidence="1">Uncharacterized protein</fullName>
    </submittedName>
</protein>
<proteinExistence type="predicted"/>
<dbReference type="EMBL" id="JAWLLD010000016">
    <property type="protein sequence ID" value="MDV7013693.1"/>
    <property type="molecule type" value="Genomic_DNA"/>
</dbReference>
<comment type="caution">
    <text evidence="1">The sequence shown here is derived from an EMBL/GenBank/DDBJ whole genome shotgun (WGS) entry which is preliminary data.</text>
</comment>
<name>A0AAE4UEK4_MYCIT</name>
<dbReference type="RefSeq" id="WP_042911549.1">
    <property type="nucleotide sequence ID" value="NZ_JAEKMV010000020.1"/>
</dbReference>
<reference evidence="1" key="1">
    <citation type="submission" date="2023-10" db="EMBL/GenBank/DDBJ databases">
        <title>Characterization and genome sequence of Mycobacterium intracellulare ABSURDO, a novel pathogenic isolate with three colony morphotypes that vary in growth and acid-fastness.</title>
        <authorList>
            <person name="Jude B.A."/>
            <person name="Robinson R.T."/>
        </authorList>
    </citation>
    <scope>NUCLEOTIDE SEQUENCE</scope>
    <source>
        <strain evidence="1">ABSURDO Component B</strain>
    </source>
</reference>
<evidence type="ECO:0000313" key="2">
    <source>
        <dbReference type="Proteomes" id="UP001187143"/>
    </source>
</evidence>
<accession>A0AAE4UEK4</accession>
<organism evidence="1 2">
    <name type="scientific">Mycobacterium intracellulare</name>
    <dbReference type="NCBI Taxonomy" id="1767"/>
    <lineage>
        <taxon>Bacteria</taxon>
        <taxon>Bacillati</taxon>
        <taxon>Actinomycetota</taxon>
        <taxon>Actinomycetes</taxon>
        <taxon>Mycobacteriales</taxon>
        <taxon>Mycobacteriaceae</taxon>
        <taxon>Mycobacterium</taxon>
        <taxon>Mycobacterium avium complex (MAC)</taxon>
    </lineage>
</organism>
<dbReference type="AlphaFoldDB" id="A0AAE4UEK4"/>
<dbReference type="Proteomes" id="UP001187143">
    <property type="component" value="Unassembled WGS sequence"/>
</dbReference>
<sequence>MRPAGVISFPRRAIALLRSGSSLCARHGAAGKGACHVEDGAPLGDGAYQRTNPPLAAVVTLPP</sequence>